<dbReference type="InterPro" id="IPR051163">
    <property type="entry name" value="Sodium:Solute_Symporter_SSF"/>
</dbReference>
<evidence type="ECO:0000256" key="9">
    <source>
        <dbReference type="ARBA" id="ARBA00023136"/>
    </source>
</evidence>
<organism evidence="13 14">
    <name type="scientific">Tenebrio molitor</name>
    <name type="common">Yellow mealworm beetle</name>
    <dbReference type="NCBI Taxonomy" id="7067"/>
    <lineage>
        <taxon>Eukaryota</taxon>
        <taxon>Metazoa</taxon>
        <taxon>Ecdysozoa</taxon>
        <taxon>Arthropoda</taxon>
        <taxon>Hexapoda</taxon>
        <taxon>Insecta</taxon>
        <taxon>Pterygota</taxon>
        <taxon>Neoptera</taxon>
        <taxon>Endopterygota</taxon>
        <taxon>Coleoptera</taxon>
        <taxon>Polyphaga</taxon>
        <taxon>Cucujiformia</taxon>
        <taxon>Tenebrionidae</taxon>
        <taxon>Tenebrio</taxon>
    </lineage>
</organism>
<keyword evidence="5 12" id="KW-0812">Transmembrane</keyword>
<accession>A0A8J6HA48</accession>
<evidence type="ECO:0000256" key="12">
    <source>
        <dbReference type="SAM" id="Phobius"/>
    </source>
</evidence>
<feature type="transmembrane region" description="Helical" evidence="12">
    <location>
        <begin position="165"/>
        <end position="184"/>
    </location>
</feature>
<evidence type="ECO:0000313" key="14">
    <source>
        <dbReference type="Proteomes" id="UP000719412"/>
    </source>
</evidence>
<feature type="transmembrane region" description="Helical" evidence="12">
    <location>
        <begin position="196"/>
        <end position="220"/>
    </location>
</feature>
<evidence type="ECO:0000256" key="10">
    <source>
        <dbReference type="ARBA" id="ARBA00023201"/>
    </source>
</evidence>
<evidence type="ECO:0008006" key="15">
    <source>
        <dbReference type="Google" id="ProtNLM"/>
    </source>
</evidence>
<dbReference type="GO" id="GO:0006814">
    <property type="term" value="P:sodium ion transport"/>
    <property type="evidence" value="ECO:0007669"/>
    <property type="project" value="UniProtKB-KW"/>
</dbReference>
<dbReference type="AlphaFoldDB" id="A0A8J6HA48"/>
<feature type="transmembrane region" description="Helical" evidence="12">
    <location>
        <begin position="53"/>
        <end position="74"/>
    </location>
</feature>
<sequence>MVMYVSGLTLGQATGLNVHLITPMVCLICVLYTTLGGLKAVVWTDVIQATMMLLALILVLIKGTVDVGGFSTILERNYESGRIETPSMADTALDGMLSMDMGEKVVVVPGVADVGAALQRFKWPDYVMFVVMLLICVAIGVYFGIYRGVANAQEYLMGNRKMKIFPITMSLVASYVSGISILGIPTETYLYGTQYVYLLVGLVISTIIMNYIYLPVFYNLNITSTYEGGLKAVVWTDVIQAIIMFGAMVLIAVKGTLDIGGFGTVTDRSIESGRIEGPNLDLNISSRYTFWSLTIGGSIYLLQTAAVNQSMIQRYLALPSLKSAKKAVWFFTLGLCAIVLVCSYCGLLIYATFHKCDPLATKLAREKDQLLPLLVMQVLGDYPGLSGVFVAGILSASLSSLSTGLNSMAAVILEDYYHFFFTKQLTEKQSSILMKLTVIIFGIICVSLVYVIEHLGAVLQITMSIGSMASGPSLGMFTMGILLPWVNAKGALVGGTSSLVFMAWLCFKAQASIATGNLLFPEKPLSTEGCHYHFIPQHSTAVHIHINTSSEFVHPEEKFIFHHVSYLWYTLMGTLVSVVVGVATSFMTHALDPRDVDPSLLSPYLKKFIKPREFPNEPGDGIIYAYQSYNQKSQESNNVPLKEISQPE</sequence>
<evidence type="ECO:0000256" key="8">
    <source>
        <dbReference type="ARBA" id="ARBA00023065"/>
    </source>
</evidence>
<name>A0A8J6HA48_TENMO</name>
<dbReference type="GO" id="GO:0015293">
    <property type="term" value="F:symporter activity"/>
    <property type="evidence" value="ECO:0007669"/>
    <property type="project" value="TreeGrafter"/>
</dbReference>
<feature type="transmembrane region" description="Helical" evidence="12">
    <location>
        <begin position="388"/>
        <end position="412"/>
    </location>
</feature>
<dbReference type="InterPro" id="IPR001734">
    <property type="entry name" value="Na/solute_symporter"/>
</dbReference>
<comment type="caution">
    <text evidence="13">The sequence shown here is derived from an EMBL/GenBank/DDBJ whole genome shotgun (WGS) entry which is preliminary data.</text>
</comment>
<feature type="transmembrane region" description="Helical" evidence="12">
    <location>
        <begin position="288"/>
        <end position="307"/>
    </location>
</feature>
<feature type="transmembrane region" description="Helical" evidence="12">
    <location>
        <begin position="232"/>
        <end position="253"/>
    </location>
</feature>
<protein>
    <recommendedName>
        <fullName evidence="15">Sodium-coupled monocarboxylate transporter 1</fullName>
    </recommendedName>
</protein>
<feature type="transmembrane region" description="Helical" evidence="12">
    <location>
        <begin position="490"/>
        <end position="511"/>
    </location>
</feature>
<feature type="transmembrane region" description="Helical" evidence="12">
    <location>
        <begin position="328"/>
        <end position="353"/>
    </location>
</feature>
<feature type="transmembrane region" description="Helical" evidence="12">
    <location>
        <begin position="20"/>
        <end position="41"/>
    </location>
</feature>
<evidence type="ECO:0000256" key="11">
    <source>
        <dbReference type="RuleBase" id="RU362091"/>
    </source>
</evidence>
<dbReference type="Proteomes" id="UP000719412">
    <property type="component" value="Unassembled WGS sequence"/>
</dbReference>
<dbReference type="EMBL" id="JABDTM020027186">
    <property type="protein sequence ID" value="KAH0810900.1"/>
    <property type="molecule type" value="Genomic_DNA"/>
</dbReference>
<evidence type="ECO:0000313" key="13">
    <source>
        <dbReference type="EMBL" id="KAH0810900.1"/>
    </source>
</evidence>
<dbReference type="InterPro" id="IPR038377">
    <property type="entry name" value="Na/Glc_symporter_sf"/>
</dbReference>
<keyword evidence="7" id="KW-0915">Sodium</keyword>
<dbReference type="Gene3D" id="1.20.1730.10">
    <property type="entry name" value="Sodium/glucose cotransporter"/>
    <property type="match status" value="3"/>
</dbReference>
<reference evidence="13" key="1">
    <citation type="journal article" date="2020" name="J Insects Food Feed">
        <title>The yellow mealworm (Tenebrio molitor) genome: a resource for the emerging insects as food and feed industry.</title>
        <authorList>
            <person name="Eriksson T."/>
            <person name="Andere A."/>
            <person name="Kelstrup H."/>
            <person name="Emery V."/>
            <person name="Picard C."/>
        </authorList>
    </citation>
    <scope>NUCLEOTIDE SEQUENCE</scope>
    <source>
        <strain evidence="13">Stoneville</strain>
        <tissue evidence="13">Whole head</tissue>
    </source>
</reference>
<evidence type="ECO:0000256" key="7">
    <source>
        <dbReference type="ARBA" id="ARBA00023053"/>
    </source>
</evidence>
<gene>
    <name evidence="13" type="ORF">GEV33_011889</name>
</gene>
<evidence type="ECO:0000256" key="3">
    <source>
        <dbReference type="ARBA" id="ARBA00022448"/>
    </source>
</evidence>
<dbReference type="PANTHER" id="PTHR42985">
    <property type="entry name" value="SODIUM-COUPLED MONOCARBOXYLATE TRANSPORTER"/>
    <property type="match status" value="1"/>
</dbReference>
<evidence type="ECO:0000256" key="5">
    <source>
        <dbReference type="ARBA" id="ARBA00022692"/>
    </source>
</evidence>
<feature type="transmembrane region" description="Helical" evidence="12">
    <location>
        <begin position="432"/>
        <end position="452"/>
    </location>
</feature>
<dbReference type="PANTHER" id="PTHR42985:SF5">
    <property type="entry name" value="FI02094P-RELATED"/>
    <property type="match status" value="1"/>
</dbReference>
<comment type="subcellular location">
    <subcellularLocation>
        <location evidence="1">Cell membrane</location>
        <topology evidence="1">Multi-pass membrane protein</topology>
    </subcellularLocation>
</comment>
<dbReference type="PROSITE" id="PS50283">
    <property type="entry name" value="NA_SOLUT_SYMP_3"/>
    <property type="match status" value="1"/>
</dbReference>
<dbReference type="GO" id="GO:0005886">
    <property type="term" value="C:plasma membrane"/>
    <property type="evidence" value="ECO:0007669"/>
    <property type="project" value="UniProtKB-SubCell"/>
</dbReference>
<evidence type="ECO:0000256" key="6">
    <source>
        <dbReference type="ARBA" id="ARBA00022989"/>
    </source>
</evidence>
<evidence type="ECO:0000256" key="1">
    <source>
        <dbReference type="ARBA" id="ARBA00004651"/>
    </source>
</evidence>
<proteinExistence type="inferred from homology"/>
<dbReference type="Pfam" id="PF00474">
    <property type="entry name" value="SSF"/>
    <property type="match status" value="3"/>
</dbReference>
<reference evidence="13" key="2">
    <citation type="submission" date="2021-08" db="EMBL/GenBank/DDBJ databases">
        <authorList>
            <person name="Eriksson T."/>
        </authorList>
    </citation>
    <scope>NUCLEOTIDE SEQUENCE</scope>
    <source>
        <strain evidence="13">Stoneville</strain>
        <tissue evidence="13">Whole head</tissue>
    </source>
</reference>
<feature type="transmembrane region" description="Helical" evidence="12">
    <location>
        <begin position="458"/>
        <end position="483"/>
    </location>
</feature>
<evidence type="ECO:0000256" key="2">
    <source>
        <dbReference type="ARBA" id="ARBA00006434"/>
    </source>
</evidence>
<feature type="transmembrane region" description="Helical" evidence="12">
    <location>
        <begin position="566"/>
        <end position="586"/>
    </location>
</feature>
<keyword evidence="8" id="KW-0406">Ion transport</keyword>
<keyword evidence="14" id="KW-1185">Reference proteome</keyword>
<keyword evidence="10" id="KW-0739">Sodium transport</keyword>
<keyword evidence="9 12" id="KW-0472">Membrane</keyword>
<keyword evidence="3" id="KW-0813">Transport</keyword>
<dbReference type="CDD" id="cd11492">
    <property type="entry name" value="SLC5sbd_NIS-SMVT"/>
    <property type="match status" value="1"/>
</dbReference>
<keyword evidence="4" id="KW-1003">Cell membrane</keyword>
<keyword evidence="6 12" id="KW-1133">Transmembrane helix</keyword>
<evidence type="ECO:0000256" key="4">
    <source>
        <dbReference type="ARBA" id="ARBA00022475"/>
    </source>
</evidence>
<comment type="similarity">
    <text evidence="2 11">Belongs to the sodium:solute symporter (SSF) (TC 2.A.21) family.</text>
</comment>
<feature type="transmembrane region" description="Helical" evidence="12">
    <location>
        <begin position="126"/>
        <end position="145"/>
    </location>
</feature>